<dbReference type="PROSITE" id="PS50222">
    <property type="entry name" value="EF_HAND_2"/>
    <property type="match status" value="3"/>
</dbReference>
<evidence type="ECO:0000259" key="5">
    <source>
        <dbReference type="PROSITE" id="PS50222"/>
    </source>
</evidence>
<sequence>MGEQSPQSVQIKPTLVPPSASFRLRSKSLNSVRLRRVFDLFDKNGDEYITVAEMADALARLGLITDPSELALTISGFIRPGAIGLDFNDFQVLHRTLGDALFGTDPINPSENNSDESDMREAFNVFDEDGDGFISAKELKTVLEKLGLAEGESMDRVQIMICSVDQDHDGRVDFGEFKTMMKSIDVESS</sequence>
<dbReference type="InterPro" id="IPR018247">
    <property type="entry name" value="EF_Hand_1_Ca_BS"/>
</dbReference>
<comment type="caution">
    <text evidence="6">The sequence shown here is derived from an EMBL/GenBank/DDBJ whole genome shotgun (WGS) entry which is preliminary data.</text>
</comment>
<dbReference type="PANTHER" id="PTHR10891">
    <property type="entry name" value="EF-HAND CALCIUM-BINDING DOMAIN CONTAINING PROTEIN"/>
    <property type="match status" value="1"/>
</dbReference>
<proteinExistence type="predicted"/>
<dbReference type="Pfam" id="PF13405">
    <property type="entry name" value="EF-hand_6"/>
    <property type="match status" value="1"/>
</dbReference>
<dbReference type="InterPro" id="IPR011992">
    <property type="entry name" value="EF-hand-dom_pair"/>
</dbReference>
<dbReference type="PROSITE" id="PS00018">
    <property type="entry name" value="EF_HAND_1"/>
    <property type="match status" value="2"/>
</dbReference>
<dbReference type="SUPFAM" id="SSF47473">
    <property type="entry name" value="EF-hand"/>
    <property type="match status" value="1"/>
</dbReference>
<feature type="domain" description="EF-hand" evidence="5">
    <location>
        <begin position="114"/>
        <end position="149"/>
    </location>
</feature>
<gene>
    <name evidence="6" type="ORF">FCM35_KLT07442</name>
</gene>
<feature type="domain" description="EF-hand" evidence="5">
    <location>
        <begin position="152"/>
        <end position="187"/>
    </location>
</feature>
<dbReference type="InterPro" id="IPR002048">
    <property type="entry name" value="EF_hand_dom"/>
</dbReference>
<dbReference type="EMBL" id="SWLB01000017">
    <property type="protein sequence ID" value="KAF3327324.1"/>
    <property type="molecule type" value="Genomic_DNA"/>
</dbReference>
<keyword evidence="4" id="KW-0106">Calcium</keyword>
<dbReference type="Gene3D" id="1.10.238.10">
    <property type="entry name" value="EF-hand"/>
    <property type="match status" value="2"/>
</dbReference>
<keyword evidence="7" id="KW-1185">Reference proteome</keyword>
<dbReference type="CDD" id="cd00051">
    <property type="entry name" value="EFh"/>
    <property type="match status" value="1"/>
</dbReference>
<evidence type="ECO:0000313" key="6">
    <source>
        <dbReference type="EMBL" id="KAF3327324.1"/>
    </source>
</evidence>
<protein>
    <submittedName>
        <fullName evidence="6">Putative calcium-binding protein CML27</fullName>
    </submittedName>
</protein>
<evidence type="ECO:0000256" key="2">
    <source>
        <dbReference type="ARBA" id="ARBA00022723"/>
    </source>
</evidence>
<comment type="function">
    <text evidence="1">Potential calcium sensor.</text>
</comment>
<dbReference type="Proteomes" id="UP000623129">
    <property type="component" value="Unassembled WGS sequence"/>
</dbReference>
<feature type="domain" description="EF-hand" evidence="5">
    <location>
        <begin position="29"/>
        <end position="64"/>
    </location>
</feature>
<dbReference type="GO" id="GO:0005509">
    <property type="term" value="F:calcium ion binding"/>
    <property type="evidence" value="ECO:0007669"/>
    <property type="project" value="InterPro"/>
</dbReference>
<reference evidence="6" key="1">
    <citation type="submission" date="2020-01" db="EMBL/GenBank/DDBJ databases">
        <title>Genome sequence of Kobresia littledalei, the first chromosome-level genome in the family Cyperaceae.</title>
        <authorList>
            <person name="Qu G."/>
        </authorList>
    </citation>
    <scope>NUCLEOTIDE SEQUENCE</scope>
    <source>
        <strain evidence="6">C.B.Clarke</strain>
        <tissue evidence="6">Leaf</tissue>
    </source>
</reference>
<evidence type="ECO:0000256" key="1">
    <source>
        <dbReference type="ARBA" id="ARBA00003291"/>
    </source>
</evidence>
<dbReference type="FunFam" id="1.10.238.10:FF:000089">
    <property type="entry name" value="calmodulin-like protein 3"/>
    <property type="match status" value="1"/>
</dbReference>
<evidence type="ECO:0000256" key="4">
    <source>
        <dbReference type="ARBA" id="ARBA00022837"/>
    </source>
</evidence>
<dbReference type="InterPro" id="IPR039647">
    <property type="entry name" value="EF_hand_pair_protein_CML-like"/>
</dbReference>
<keyword evidence="3" id="KW-0677">Repeat</keyword>
<dbReference type="OrthoDB" id="26525at2759"/>
<dbReference type="Pfam" id="PF13499">
    <property type="entry name" value="EF-hand_7"/>
    <property type="match status" value="1"/>
</dbReference>
<accession>A0A833QQD0</accession>
<keyword evidence="2" id="KW-0479">Metal-binding</keyword>
<evidence type="ECO:0000313" key="7">
    <source>
        <dbReference type="Proteomes" id="UP000623129"/>
    </source>
</evidence>
<dbReference type="AlphaFoldDB" id="A0A833QQD0"/>
<evidence type="ECO:0000256" key="3">
    <source>
        <dbReference type="ARBA" id="ARBA00022737"/>
    </source>
</evidence>
<organism evidence="6 7">
    <name type="scientific">Carex littledalei</name>
    <dbReference type="NCBI Taxonomy" id="544730"/>
    <lineage>
        <taxon>Eukaryota</taxon>
        <taxon>Viridiplantae</taxon>
        <taxon>Streptophyta</taxon>
        <taxon>Embryophyta</taxon>
        <taxon>Tracheophyta</taxon>
        <taxon>Spermatophyta</taxon>
        <taxon>Magnoliopsida</taxon>
        <taxon>Liliopsida</taxon>
        <taxon>Poales</taxon>
        <taxon>Cyperaceae</taxon>
        <taxon>Cyperoideae</taxon>
        <taxon>Cariceae</taxon>
        <taxon>Carex</taxon>
        <taxon>Carex subgen. Euthyceras</taxon>
    </lineage>
</organism>
<dbReference type="SMART" id="SM00054">
    <property type="entry name" value="EFh"/>
    <property type="match status" value="3"/>
</dbReference>
<name>A0A833QQD0_9POAL</name>